<evidence type="ECO:0000313" key="3">
    <source>
        <dbReference type="Proteomes" id="UP000319004"/>
    </source>
</evidence>
<name>A0A518HZ75_9BACT</name>
<accession>A0A518HZ75</accession>
<dbReference type="KEGG" id="snep:Enr13x_60010"/>
<keyword evidence="3" id="KW-1185">Reference proteome</keyword>
<protein>
    <submittedName>
        <fullName evidence="2">Uncharacterized protein</fullName>
    </submittedName>
</protein>
<dbReference type="EMBL" id="CP037423">
    <property type="protein sequence ID" value="QDV46097.1"/>
    <property type="molecule type" value="Genomic_DNA"/>
</dbReference>
<proteinExistence type="predicted"/>
<keyword evidence="1" id="KW-0472">Membrane</keyword>
<keyword evidence="1" id="KW-0812">Transmembrane</keyword>
<evidence type="ECO:0000256" key="1">
    <source>
        <dbReference type="SAM" id="Phobius"/>
    </source>
</evidence>
<keyword evidence="1" id="KW-1133">Transmembrane helix</keyword>
<dbReference type="AlphaFoldDB" id="A0A518HZ75"/>
<dbReference type="Proteomes" id="UP000319004">
    <property type="component" value="Chromosome"/>
</dbReference>
<gene>
    <name evidence="2" type="ORF">Enr13x_60010</name>
</gene>
<organism evidence="2 3">
    <name type="scientific">Stieleria neptunia</name>
    <dbReference type="NCBI Taxonomy" id="2527979"/>
    <lineage>
        <taxon>Bacteria</taxon>
        <taxon>Pseudomonadati</taxon>
        <taxon>Planctomycetota</taxon>
        <taxon>Planctomycetia</taxon>
        <taxon>Pirellulales</taxon>
        <taxon>Pirellulaceae</taxon>
        <taxon>Stieleria</taxon>
    </lineage>
</organism>
<feature type="transmembrane region" description="Helical" evidence="1">
    <location>
        <begin position="12"/>
        <end position="30"/>
    </location>
</feature>
<feature type="transmembrane region" description="Helical" evidence="1">
    <location>
        <begin position="50"/>
        <end position="70"/>
    </location>
</feature>
<reference evidence="2 3" key="1">
    <citation type="submission" date="2019-03" db="EMBL/GenBank/DDBJ databases">
        <title>Deep-cultivation of Planctomycetes and their phenomic and genomic characterization uncovers novel biology.</title>
        <authorList>
            <person name="Wiegand S."/>
            <person name="Jogler M."/>
            <person name="Boedeker C."/>
            <person name="Pinto D."/>
            <person name="Vollmers J."/>
            <person name="Rivas-Marin E."/>
            <person name="Kohn T."/>
            <person name="Peeters S.H."/>
            <person name="Heuer A."/>
            <person name="Rast P."/>
            <person name="Oberbeckmann S."/>
            <person name="Bunk B."/>
            <person name="Jeske O."/>
            <person name="Meyerdierks A."/>
            <person name="Storesund J.E."/>
            <person name="Kallscheuer N."/>
            <person name="Luecker S."/>
            <person name="Lage O.M."/>
            <person name="Pohl T."/>
            <person name="Merkel B.J."/>
            <person name="Hornburger P."/>
            <person name="Mueller R.-W."/>
            <person name="Bruemmer F."/>
            <person name="Labrenz M."/>
            <person name="Spormann A.M."/>
            <person name="Op den Camp H."/>
            <person name="Overmann J."/>
            <person name="Amann R."/>
            <person name="Jetten M.S.M."/>
            <person name="Mascher T."/>
            <person name="Medema M.H."/>
            <person name="Devos D.P."/>
            <person name="Kaster A.-K."/>
            <person name="Ovreas L."/>
            <person name="Rohde M."/>
            <person name="Galperin M.Y."/>
            <person name="Jogler C."/>
        </authorList>
    </citation>
    <scope>NUCLEOTIDE SEQUENCE [LARGE SCALE GENOMIC DNA]</scope>
    <source>
        <strain evidence="2 3">Enr13</strain>
    </source>
</reference>
<sequence length="74" mass="8428">MWLNFCDGRWQQFVSIPTHLMGLGFSAFFLEGMGVGKTVDMQHSEDGANHWLFSPGLIRVHGLALFCRMARRTL</sequence>
<evidence type="ECO:0000313" key="2">
    <source>
        <dbReference type="EMBL" id="QDV46097.1"/>
    </source>
</evidence>